<evidence type="ECO:0000313" key="3">
    <source>
        <dbReference type="Proteomes" id="UP000001732"/>
    </source>
</evidence>
<dbReference type="Proteomes" id="UP000001732">
    <property type="component" value="Chromosome"/>
</dbReference>
<gene>
    <name evidence="2" type="ordered locus">COPRO5265_0514</name>
</gene>
<sequence>MLTAPKALGRDSIDVKLIEDRETLSTILDEAKKFQDKWPFYSRDAKTLEDKDFILLLAYAEDKKPANLNCGLCKMDCDSARQGKTFCVFSALDLGIGLGVAVDVFNDFGVDNRIQWTLGEACKSLGLCPEGSVAIAVPMHVSSKNVFFDRFWWDRK</sequence>
<proteinExistence type="predicted"/>
<dbReference type="KEGG" id="cpo:COPRO5265_0514"/>
<keyword evidence="3" id="KW-1185">Reference proteome</keyword>
<dbReference type="EMBL" id="CP001145">
    <property type="protein sequence ID" value="ACI17500.1"/>
    <property type="molecule type" value="Genomic_DNA"/>
</dbReference>
<dbReference type="AlphaFoldDB" id="B5Y7X5"/>
<feature type="domain" description="DUF2148" evidence="1">
    <location>
        <begin position="86"/>
        <end position="150"/>
    </location>
</feature>
<evidence type="ECO:0000259" key="1">
    <source>
        <dbReference type="Pfam" id="PF09918"/>
    </source>
</evidence>
<name>B5Y7X5_COPPD</name>
<organism evidence="2 3">
    <name type="scientific">Coprothermobacter proteolyticus (strain ATCC 35245 / DSM 5265 / OCM 4 / BT)</name>
    <dbReference type="NCBI Taxonomy" id="309798"/>
    <lineage>
        <taxon>Bacteria</taxon>
        <taxon>Pseudomonadati</taxon>
        <taxon>Coprothermobacterota</taxon>
        <taxon>Coprothermobacteria</taxon>
        <taxon>Coprothermobacterales</taxon>
        <taxon>Coprothermobacteraceae</taxon>
        <taxon>Coprothermobacter</taxon>
    </lineage>
</organism>
<dbReference type="InterPro" id="IPR019224">
    <property type="entry name" value="DUF2148"/>
</dbReference>
<dbReference type="eggNOG" id="COG4739">
    <property type="taxonomic scope" value="Bacteria"/>
</dbReference>
<reference evidence="2 3" key="2">
    <citation type="journal article" date="2014" name="Genome Announc.">
        <title>Complete Genome Sequence of Coprothermobacter proteolyticus DSM 5265.</title>
        <authorList>
            <person name="Alexiev A."/>
            <person name="Coil D.A."/>
            <person name="Badger J.H."/>
            <person name="Enticknap J."/>
            <person name="Ward N."/>
            <person name="Robb F.T."/>
            <person name="Eisen J.A."/>
        </authorList>
    </citation>
    <scope>NUCLEOTIDE SEQUENCE [LARGE SCALE GENOMIC DNA]</scope>
    <source>
        <strain evidence="3">ATCC 35245 / DSM 5265 / OCM 4 / BT</strain>
    </source>
</reference>
<accession>B5Y7X5</accession>
<reference evidence="3" key="1">
    <citation type="submission" date="2008-08" db="EMBL/GenBank/DDBJ databases">
        <title>The complete genome sequence of Coprothermobacter proteolyticus strain ATCC 5245 / DSM 5265 / BT.</title>
        <authorList>
            <person name="Dodson R.J."/>
            <person name="Durkin A.S."/>
            <person name="Wu M."/>
            <person name="Eisen J."/>
            <person name="Sutton G."/>
        </authorList>
    </citation>
    <scope>NUCLEOTIDE SEQUENCE [LARGE SCALE GENOMIC DNA]</scope>
    <source>
        <strain evidence="3">ATCC 35245 / DSM 5265 / OCM 4 / BT</strain>
    </source>
</reference>
<dbReference type="PANTHER" id="PTHR40101">
    <property type="entry name" value="CONSERVED PROTEIN"/>
    <property type="match status" value="1"/>
</dbReference>
<dbReference type="STRING" id="309798.COPRO5265_0514"/>
<dbReference type="Pfam" id="PF09918">
    <property type="entry name" value="DUF2148"/>
    <property type="match status" value="1"/>
</dbReference>
<evidence type="ECO:0000313" key="2">
    <source>
        <dbReference type="EMBL" id="ACI17500.1"/>
    </source>
</evidence>
<dbReference type="PANTHER" id="PTHR40101:SF1">
    <property type="entry name" value="4FE-4S DOMAIN-CONTAINING PROTEIN"/>
    <property type="match status" value="1"/>
</dbReference>
<protein>
    <submittedName>
        <fullName evidence="2">Ferredoxin domain containing protein</fullName>
    </submittedName>
</protein>